<accession>A0A9P1BR03</accession>
<evidence type="ECO:0000313" key="4">
    <source>
        <dbReference type="Proteomes" id="UP001152797"/>
    </source>
</evidence>
<dbReference type="AlphaFoldDB" id="A0A9P1BR03"/>
<keyword evidence="4" id="KW-1185">Reference proteome</keyword>
<keyword evidence="1" id="KW-0732">Signal</keyword>
<sequence>MLPLALLGLSFMAWAAEPDEWHGEREVIQLAAASRQLDDTPIASAVWDSSGRTAWILQMDCGDDPVEPQVLKLDVGNHQHTLSYVAVWSPSLPMIWHCARNRFPAIFDDATKNVVFFGGMKERELRDSPNTRRRYSTYRSVNFSSEVDGWDNAMC</sequence>
<organism evidence="2">
    <name type="scientific">Cladocopium goreaui</name>
    <dbReference type="NCBI Taxonomy" id="2562237"/>
    <lineage>
        <taxon>Eukaryota</taxon>
        <taxon>Sar</taxon>
        <taxon>Alveolata</taxon>
        <taxon>Dinophyceae</taxon>
        <taxon>Suessiales</taxon>
        <taxon>Symbiodiniaceae</taxon>
        <taxon>Cladocopium</taxon>
    </lineage>
</organism>
<reference evidence="3 4" key="2">
    <citation type="submission" date="2024-05" db="EMBL/GenBank/DDBJ databases">
        <authorList>
            <person name="Chen Y."/>
            <person name="Shah S."/>
            <person name="Dougan E. K."/>
            <person name="Thang M."/>
            <person name="Chan C."/>
        </authorList>
    </citation>
    <scope>NUCLEOTIDE SEQUENCE [LARGE SCALE GENOMIC DNA]</scope>
</reference>
<name>A0A9P1BR03_9DINO</name>
<comment type="caution">
    <text evidence="2">The sequence shown here is derived from an EMBL/GenBank/DDBJ whole genome shotgun (WGS) entry which is preliminary data.</text>
</comment>
<dbReference type="Proteomes" id="UP001152797">
    <property type="component" value="Unassembled WGS sequence"/>
</dbReference>
<reference evidence="2" key="1">
    <citation type="submission" date="2022-10" db="EMBL/GenBank/DDBJ databases">
        <authorList>
            <person name="Chen Y."/>
            <person name="Dougan E. K."/>
            <person name="Chan C."/>
            <person name="Rhodes N."/>
            <person name="Thang M."/>
        </authorList>
    </citation>
    <scope>NUCLEOTIDE SEQUENCE</scope>
</reference>
<proteinExistence type="predicted"/>
<evidence type="ECO:0000313" key="3">
    <source>
        <dbReference type="EMBL" id="CAL4765171.1"/>
    </source>
</evidence>
<dbReference type="EMBL" id="CAMXCT010000369">
    <property type="protein sequence ID" value="CAI3977859.1"/>
    <property type="molecule type" value="Genomic_DNA"/>
</dbReference>
<dbReference type="EMBL" id="CAMXCT030000369">
    <property type="protein sequence ID" value="CAL4765171.1"/>
    <property type="molecule type" value="Genomic_DNA"/>
</dbReference>
<feature type="signal peptide" evidence="1">
    <location>
        <begin position="1"/>
        <end position="18"/>
    </location>
</feature>
<dbReference type="EMBL" id="CAMXCT020000369">
    <property type="protein sequence ID" value="CAL1131234.1"/>
    <property type="molecule type" value="Genomic_DNA"/>
</dbReference>
<gene>
    <name evidence="2" type="ORF">C1SCF055_LOCUS5963</name>
</gene>
<evidence type="ECO:0000256" key="1">
    <source>
        <dbReference type="SAM" id="SignalP"/>
    </source>
</evidence>
<feature type="chain" id="PRO_5043269703" evidence="1">
    <location>
        <begin position="19"/>
        <end position="155"/>
    </location>
</feature>
<protein>
    <submittedName>
        <fullName evidence="2">Uncharacterized protein</fullName>
    </submittedName>
</protein>
<evidence type="ECO:0000313" key="2">
    <source>
        <dbReference type="EMBL" id="CAI3977859.1"/>
    </source>
</evidence>